<dbReference type="SUPFAM" id="SSF53383">
    <property type="entry name" value="PLP-dependent transferases"/>
    <property type="match status" value="1"/>
</dbReference>
<dbReference type="Gene3D" id="3.40.640.10">
    <property type="entry name" value="Type I PLP-dependent aspartate aminotransferase-like (Major domain)"/>
    <property type="match status" value="1"/>
</dbReference>
<dbReference type="EMBL" id="SNYW01000006">
    <property type="protein sequence ID" value="TDQ83869.1"/>
    <property type="molecule type" value="Genomic_DNA"/>
</dbReference>
<feature type="domain" description="Aminotransferase class V" evidence="2">
    <location>
        <begin position="25"/>
        <end position="405"/>
    </location>
</feature>
<evidence type="ECO:0000256" key="1">
    <source>
        <dbReference type="ARBA" id="ARBA00022898"/>
    </source>
</evidence>
<keyword evidence="1" id="KW-0663">Pyridoxal phosphate</keyword>
<evidence type="ECO:0000313" key="3">
    <source>
        <dbReference type="EMBL" id="TDQ83869.1"/>
    </source>
</evidence>
<accession>A0A4R6WU14</accession>
<sequence>MTLPIERVRAEFPALALTDHGSARTYLDNPAGTQVPRRVADAVAKCLLETNANLGGHFATTLAAGRVVEEAHQAMADFLGARSAREIVIGPNMTTLTFHLSRAIARDWQPGDEIIVTRMDHEGNVSPWLAIAEDKGLKVKFLPFDKESWQIEVRDLETLLSERTRLVALNYASNLTGSINDVKTLTALAHKAGALVYVDAVQFAPHRLVDVQALGCDFLACSAYKFFGPHMGIVWGREEILERLQAYKCRCSDNDLPQRFETGTPQIELLAGLTATVDYFDWLGGEVGATGSRRQRIAAAYQASVDHEEPLANRLIAGLLEIDGIRIAGITNANRANHRVPTVSFRHDRVAPVTIARALAAANIFVWDGHNYAYELVQHLGIPVDEGVLRIGMAHYNTATEVDQVLAAIKGAIGTRT</sequence>
<evidence type="ECO:0000313" key="4">
    <source>
        <dbReference type="Proteomes" id="UP000295783"/>
    </source>
</evidence>
<dbReference type="PANTHER" id="PTHR43586:SF21">
    <property type="entry name" value="PYRIDOXAL PHOSPHATE (PLP)-DEPENDENT ASPARTATE AMINOTRANSFERASE SUPERFAMILY"/>
    <property type="match status" value="1"/>
</dbReference>
<dbReference type="RefSeq" id="WP_133611917.1">
    <property type="nucleotide sequence ID" value="NZ_SNYW01000006.1"/>
</dbReference>
<name>A0A4R6WU14_9PROT</name>
<organism evidence="3 4">
    <name type="scientific">Dongia mobilis</name>
    <dbReference type="NCBI Taxonomy" id="578943"/>
    <lineage>
        <taxon>Bacteria</taxon>
        <taxon>Pseudomonadati</taxon>
        <taxon>Pseudomonadota</taxon>
        <taxon>Alphaproteobacteria</taxon>
        <taxon>Rhodospirillales</taxon>
        <taxon>Dongiaceae</taxon>
        <taxon>Dongia</taxon>
    </lineage>
</organism>
<proteinExistence type="predicted"/>
<dbReference type="InterPro" id="IPR015422">
    <property type="entry name" value="PyrdxlP-dep_Trfase_small"/>
</dbReference>
<dbReference type="AlphaFoldDB" id="A0A4R6WU14"/>
<dbReference type="PANTHER" id="PTHR43586">
    <property type="entry name" value="CYSTEINE DESULFURASE"/>
    <property type="match status" value="1"/>
</dbReference>
<dbReference type="InterPro" id="IPR015424">
    <property type="entry name" value="PyrdxlP-dep_Trfase"/>
</dbReference>
<dbReference type="InterPro" id="IPR000192">
    <property type="entry name" value="Aminotrans_V_dom"/>
</dbReference>
<dbReference type="InterPro" id="IPR015421">
    <property type="entry name" value="PyrdxlP-dep_Trfase_major"/>
</dbReference>
<comment type="caution">
    <text evidence="3">The sequence shown here is derived from an EMBL/GenBank/DDBJ whole genome shotgun (WGS) entry which is preliminary data.</text>
</comment>
<gene>
    <name evidence="3" type="ORF">A8950_0413</name>
</gene>
<dbReference type="NCBIfam" id="TIGR01976">
    <property type="entry name" value="am_tr_V_VC1184"/>
    <property type="match status" value="1"/>
</dbReference>
<dbReference type="Gene3D" id="3.90.1150.10">
    <property type="entry name" value="Aspartate Aminotransferase, domain 1"/>
    <property type="match status" value="1"/>
</dbReference>
<reference evidence="3 4" key="1">
    <citation type="submission" date="2019-03" db="EMBL/GenBank/DDBJ databases">
        <title>Genomic Encyclopedia of Type Strains, Phase III (KMG-III): the genomes of soil and plant-associated and newly described type strains.</title>
        <authorList>
            <person name="Whitman W."/>
        </authorList>
    </citation>
    <scope>NUCLEOTIDE SEQUENCE [LARGE SCALE GENOMIC DNA]</scope>
    <source>
        <strain evidence="3 4">CGMCC 1.7660</strain>
    </source>
</reference>
<dbReference type="Proteomes" id="UP000295783">
    <property type="component" value="Unassembled WGS sequence"/>
</dbReference>
<dbReference type="InterPro" id="IPR011340">
    <property type="entry name" value="Cys_dSase-rel"/>
</dbReference>
<dbReference type="OrthoDB" id="7592443at2"/>
<evidence type="ECO:0000259" key="2">
    <source>
        <dbReference type="Pfam" id="PF00266"/>
    </source>
</evidence>
<keyword evidence="4" id="KW-1185">Reference proteome</keyword>
<dbReference type="Pfam" id="PF00266">
    <property type="entry name" value="Aminotran_5"/>
    <property type="match status" value="1"/>
</dbReference>
<protein>
    <submittedName>
        <fullName evidence="3">Cysteine desulfurase family protein (TIGR01976 family)</fullName>
    </submittedName>
</protein>